<feature type="transmembrane region" description="Helical" evidence="2">
    <location>
        <begin position="46"/>
        <end position="67"/>
    </location>
</feature>
<sequence>MAPPGYQNKAHHKPLLPDNLATHKSTSEAPVQGAAYAIQALVYARIGLGAASLLTPSSICGLFRFLISNETATVVRMFGVRGVALGYLILKADHKTLPGRAELKRMLWANFGCDMADICSIAFAVTSGHMDRLPGTFLAGGAAVCVALALLGIKSIEDVQTMASKDE</sequence>
<dbReference type="Proteomes" id="UP000616885">
    <property type="component" value="Unassembled WGS sequence"/>
</dbReference>
<dbReference type="AlphaFoldDB" id="A0A8H7N421"/>
<name>A0A8H7N421_BIOOC</name>
<keyword evidence="2" id="KW-1133">Transmembrane helix</keyword>
<evidence type="ECO:0000313" key="4">
    <source>
        <dbReference type="Proteomes" id="UP000616885"/>
    </source>
</evidence>
<dbReference type="EMBL" id="JADCTT010000009">
    <property type="protein sequence ID" value="KAF9748171.1"/>
    <property type="molecule type" value="Genomic_DNA"/>
</dbReference>
<organism evidence="3 4">
    <name type="scientific">Bionectria ochroleuca</name>
    <name type="common">Gliocladium roseum</name>
    <dbReference type="NCBI Taxonomy" id="29856"/>
    <lineage>
        <taxon>Eukaryota</taxon>
        <taxon>Fungi</taxon>
        <taxon>Dikarya</taxon>
        <taxon>Ascomycota</taxon>
        <taxon>Pezizomycotina</taxon>
        <taxon>Sordariomycetes</taxon>
        <taxon>Hypocreomycetidae</taxon>
        <taxon>Hypocreales</taxon>
        <taxon>Bionectriaceae</taxon>
        <taxon>Clonostachys</taxon>
    </lineage>
</organism>
<gene>
    <name evidence="3" type="ORF">IM811_017676</name>
</gene>
<feature type="region of interest" description="Disordered" evidence="1">
    <location>
        <begin position="1"/>
        <end position="21"/>
    </location>
</feature>
<keyword evidence="2" id="KW-0812">Transmembrane</keyword>
<evidence type="ECO:0000256" key="1">
    <source>
        <dbReference type="SAM" id="MobiDB-lite"/>
    </source>
</evidence>
<accession>A0A8H7N421</accession>
<protein>
    <submittedName>
        <fullName evidence="3">Uncharacterized protein</fullName>
    </submittedName>
</protein>
<evidence type="ECO:0000313" key="3">
    <source>
        <dbReference type="EMBL" id="KAF9748171.1"/>
    </source>
</evidence>
<comment type="caution">
    <text evidence="3">The sequence shown here is derived from an EMBL/GenBank/DDBJ whole genome shotgun (WGS) entry which is preliminary data.</text>
</comment>
<feature type="transmembrane region" description="Helical" evidence="2">
    <location>
        <begin position="111"/>
        <end position="130"/>
    </location>
</feature>
<feature type="transmembrane region" description="Helical" evidence="2">
    <location>
        <begin position="136"/>
        <end position="153"/>
    </location>
</feature>
<proteinExistence type="predicted"/>
<evidence type="ECO:0000256" key="2">
    <source>
        <dbReference type="SAM" id="Phobius"/>
    </source>
</evidence>
<keyword evidence="2" id="KW-0472">Membrane</keyword>
<reference evidence="3" key="1">
    <citation type="submission" date="2020-10" db="EMBL/GenBank/DDBJ databases">
        <title>High-Quality Genome Resource of Clonostachys rosea strain S41 by Oxford Nanopore Long-Read Sequencing.</title>
        <authorList>
            <person name="Wang H."/>
        </authorList>
    </citation>
    <scope>NUCLEOTIDE SEQUENCE</scope>
    <source>
        <strain evidence="3">S41</strain>
    </source>
</reference>